<dbReference type="OrthoDB" id="5920083at2759"/>
<dbReference type="PANTHER" id="PTHR11969:SF54">
    <property type="entry name" value="MAD-LIKE PROTEIN 1"/>
    <property type="match status" value="1"/>
</dbReference>
<reference evidence="9 10" key="1">
    <citation type="submission" date="2017-06" db="EMBL/GenBank/DDBJ databases">
        <title>A platform for efficient transgenesis in Macrostomum lignano, a flatworm model organism for stem cell research.</title>
        <authorList>
            <person name="Berezikov E."/>
        </authorList>
    </citation>
    <scope>NUCLEOTIDE SEQUENCE [LARGE SCALE GENOMIC DNA]</scope>
    <source>
        <strain evidence="9">DV1</strain>
        <tissue evidence="9">Whole organism</tissue>
    </source>
</reference>
<feature type="region of interest" description="Disordered" evidence="6">
    <location>
        <begin position="128"/>
        <end position="155"/>
    </location>
</feature>
<feature type="compositionally biased region" description="Low complexity" evidence="6">
    <location>
        <begin position="242"/>
        <end position="252"/>
    </location>
</feature>
<evidence type="ECO:0000313" key="9">
    <source>
        <dbReference type="EMBL" id="PAA77693.1"/>
    </source>
</evidence>
<evidence type="ECO:0000256" key="3">
    <source>
        <dbReference type="ARBA" id="ARBA00023125"/>
    </source>
</evidence>
<dbReference type="SMART" id="SM00353">
    <property type="entry name" value="HLH"/>
    <property type="match status" value="1"/>
</dbReference>
<keyword evidence="5" id="KW-0539">Nucleus</keyword>
<organism evidence="9 10">
    <name type="scientific">Macrostomum lignano</name>
    <dbReference type="NCBI Taxonomy" id="282301"/>
    <lineage>
        <taxon>Eukaryota</taxon>
        <taxon>Metazoa</taxon>
        <taxon>Spiralia</taxon>
        <taxon>Lophotrochozoa</taxon>
        <taxon>Platyhelminthes</taxon>
        <taxon>Rhabditophora</taxon>
        <taxon>Macrostomorpha</taxon>
        <taxon>Macrostomida</taxon>
        <taxon>Macrostomidae</taxon>
        <taxon>Macrostomum</taxon>
    </lineage>
</organism>
<evidence type="ECO:0000256" key="1">
    <source>
        <dbReference type="ARBA" id="ARBA00004123"/>
    </source>
</evidence>
<feature type="compositionally biased region" description="Low complexity" evidence="6">
    <location>
        <begin position="131"/>
        <end position="147"/>
    </location>
</feature>
<comment type="caution">
    <text evidence="9">The sequence shown here is derived from an EMBL/GenBank/DDBJ whole genome shotgun (WGS) entry which is preliminary data.</text>
</comment>
<feature type="region of interest" description="Disordered" evidence="6">
    <location>
        <begin position="237"/>
        <end position="292"/>
    </location>
</feature>
<keyword evidence="3" id="KW-0238">DNA-binding</keyword>
<dbReference type="STRING" id="282301.A0A267FVB4"/>
<evidence type="ECO:0000313" key="10">
    <source>
        <dbReference type="Proteomes" id="UP000215902"/>
    </source>
</evidence>
<dbReference type="CDD" id="cd11401">
    <property type="entry name" value="bHLHzip_Mad"/>
    <property type="match status" value="1"/>
</dbReference>
<dbReference type="EMBL" id="NIVC01000954">
    <property type="protein sequence ID" value="PAA74341.1"/>
    <property type="molecule type" value="Genomic_DNA"/>
</dbReference>
<keyword evidence="4" id="KW-0804">Transcription</keyword>
<dbReference type="GO" id="GO:0000978">
    <property type="term" value="F:RNA polymerase II cis-regulatory region sequence-specific DNA binding"/>
    <property type="evidence" value="ECO:0007669"/>
    <property type="project" value="TreeGrafter"/>
</dbReference>
<dbReference type="Pfam" id="PF00010">
    <property type="entry name" value="HLH"/>
    <property type="match status" value="1"/>
</dbReference>
<evidence type="ECO:0000256" key="5">
    <source>
        <dbReference type="ARBA" id="ARBA00023242"/>
    </source>
</evidence>
<dbReference type="SUPFAM" id="SSF47459">
    <property type="entry name" value="HLH, helix-loop-helix DNA-binding domain"/>
    <property type="match status" value="1"/>
</dbReference>
<dbReference type="GO" id="GO:0000981">
    <property type="term" value="F:DNA-binding transcription factor activity, RNA polymerase II-specific"/>
    <property type="evidence" value="ECO:0007669"/>
    <property type="project" value="TreeGrafter"/>
</dbReference>
<dbReference type="InterPro" id="IPR036638">
    <property type="entry name" value="HLH_DNA-bd_sf"/>
</dbReference>
<gene>
    <name evidence="9" type="ORF">BOX15_Mlig025967g1</name>
    <name evidence="8" type="ORF">BOX15_Mlig025967g2</name>
</gene>
<dbReference type="GO" id="GO:0046983">
    <property type="term" value="F:protein dimerization activity"/>
    <property type="evidence" value="ECO:0007669"/>
    <property type="project" value="InterPro"/>
</dbReference>
<evidence type="ECO:0000313" key="8">
    <source>
        <dbReference type="EMBL" id="PAA74341.1"/>
    </source>
</evidence>
<dbReference type="AlphaFoldDB" id="A0A267FVB4"/>
<keyword evidence="10" id="KW-1185">Reference proteome</keyword>
<dbReference type="Gene3D" id="4.10.280.10">
    <property type="entry name" value="Helix-loop-helix DNA-binding domain"/>
    <property type="match status" value="1"/>
</dbReference>
<dbReference type="EMBL" id="NIVC01000729">
    <property type="protein sequence ID" value="PAA77693.1"/>
    <property type="molecule type" value="Genomic_DNA"/>
</dbReference>
<evidence type="ECO:0000259" key="7">
    <source>
        <dbReference type="PROSITE" id="PS50888"/>
    </source>
</evidence>
<evidence type="ECO:0000256" key="6">
    <source>
        <dbReference type="SAM" id="MobiDB-lite"/>
    </source>
</evidence>
<dbReference type="Proteomes" id="UP000215902">
    <property type="component" value="Unassembled WGS sequence"/>
</dbReference>
<feature type="compositionally biased region" description="Polar residues" evidence="6">
    <location>
        <begin position="253"/>
        <end position="266"/>
    </location>
</feature>
<name>A0A267FVB4_9PLAT</name>
<evidence type="ECO:0000256" key="4">
    <source>
        <dbReference type="ARBA" id="ARBA00023163"/>
    </source>
</evidence>
<feature type="domain" description="BHLH" evidence="7">
    <location>
        <begin position="144"/>
        <end position="197"/>
    </location>
</feature>
<evidence type="ECO:0000256" key="2">
    <source>
        <dbReference type="ARBA" id="ARBA00023015"/>
    </source>
</evidence>
<feature type="region of interest" description="Disordered" evidence="6">
    <location>
        <begin position="344"/>
        <end position="384"/>
    </location>
</feature>
<dbReference type="PANTHER" id="PTHR11969">
    <property type="entry name" value="MAX DIMERIZATION, MAD"/>
    <property type="match status" value="1"/>
</dbReference>
<feature type="compositionally biased region" description="Low complexity" evidence="6">
    <location>
        <begin position="369"/>
        <end position="384"/>
    </location>
</feature>
<keyword evidence="2" id="KW-0805">Transcription regulation</keyword>
<comment type="subcellular location">
    <subcellularLocation>
        <location evidence="1">Nucleus</location>
    </subcellularLocation>
</comment>
<sequence>MHRKRLSSSTSSNGSGNGLVMLYEAAMLIEQQNVRVPIPKPAFPPATSLAKPLLAAAHSRSRSVSNGSLALSSTSFNQPQTAFRVPVGSSAASTRVRVEPTGHGGYQVVGAYLPQQQQLATTIHNGVPVTSGKRSASGANSSANSRTSHNELEKNRRAHLRQCLDILRDQLPLGQSEATRLTMLSVLTKSHAYLKDLQSLDSRQKSRLLTQQRRHRELLHRREQLKRTLRILRKRLANSSGQQQQQQQQQQQKSNSSAVVAPSQLSRNRRPASQRQQQISFSVTGSAAAPTARKVAATQQWRCRTASEISAVSVSSEDLSASAAAAAATVATSNAAVIVAVSAPEARRGGSCGTPDSGYASPPNCSNQTAAATETSTGSSSRSS</sequence>
<accession>A0A267FVB4</accession>
<feature type="compositionally biased region" description="Polar residues" evidence="6">
    <location>
        <begin position="273"/>
        <end position="285"/>
    </location>
</feature>
<dbReference type="PROSITE" id="PS50888">
    <property type="entry name" value="BHLH"/>
    <property type="match status" value="1"/>
</dbReference>
<dbReference type="InterPro" id="IPR011598">
    <property type="entry name" value="bHLH_dom"/>
</dbReference>
<protein>
    <recommendedName>
        <fullName evidence="7">BHLH domain-containing protein</fullName>
    </recommendedName>
</protein>
<dbReference type="GO" id="GO:0005634">
    <property type="term" value="C:nucleus"/>
    <property type="evidence" value="ECO:0007669"/>
    <property type="project" value="UniProtKB-SubCell"/>
</dbReference>
<proteinExistence type="predicted"/>